<dbReference type="Gene3D" id="2.60.120.560">
    <property type="entry name" value="Exo-inulinase, domain 1"/>
    <property type="match status" value="1"/>
</dbReference>
<comment type="caution">
    <text evidence="2">The sequence shown here is derived from an EMBL/GenBank/DDBJ whole genome shotgun (WGS) entry which is preliminary data.</text>
</comment>
<dbReference type="GO" id="GO:0016787">
    <property type="term" value="F:hydrolase activity"/>
    <property type="evidence" value="ECO:0007669"/>
    <property type="project" value="InterPro"/>
</dbReference>
<keyword evidence="3" id="KW-1185">Reference proteome</keyword>
<dbReference type="AlphaFoldDB" id="A0A953HRD2"/>
<reference evidence="2" key="1">
    <citation type="submission" date="2021-06" db="EMBL/GenBank/DDBJ databases">
        <title>44 bacteria genomes isolated from Dapeng, Shenzhen.</title>
        <authorList>
            <person name="Zheng W."/>
            <person name="Yu S."/>
            <person name="Huang Y."/>
        </authorList>
    </citation>
    <scope>NUCLEOTIDE SEQUENCE</scope>
    <source>
        <strain evidence="2">DP5N28-2</strain>
    </source>
</reference>
<dbReference type="InterPro" id="IPR010496">
    <property type="entry name" value="AL/BT2_dom"/>
</dbReference>
<dbReference type="Pfam" id="PF06439">
    <property type="entry name" value="3keto-disac_hyd"/>
    <property type="match status" value="1"/>
</dbReference>
<evidence type="ECO:0000259" key="1">
    <source>
        <dbReference type="Pfam" id="PF06439"/>
    </source>
</evidence>
<feature type="domain" description="3-keto-alpha-glucoside-1,2-lyase/3-keto-2-hydroxy-glucal hydratase" evidence="1">
    <location>
        <begin position="40"/>
        <end position="262"/>
    </location>
</feature>
<evidence type="ECO:0000313" key="2">
    <source>
        <dbReference type="EMBL" id="MBY5956886.1"/>
    </source>
</evidence>
<evidence type="ECO:0000313" key="3">
    <source>
        <dbReference type="Proteomes" id="UP000753961"/>
    </source>
</evidence>
<sequence>MKISTIFYFLLIIPILFTGCANQEKNQDEEQEQAEDQAQKWINLLDAEHADHWRGYNGETLPPGWTINNGMLYFDTELKLEQDYTGGSDVIYGGQKFENFELSVEWKIPEGGNSGIFYHVNEGHKSPSGTAPEYQLIDDEHYADIHDLVGYNSQFGAEHPELLQDWQMTGADYAMHPVEIEDKVLHPTGEWNTSKIVVAPGRTEHWLNGKKLLSFDPGSEDWQKRKNSGKWDGYPDYGKYNSGYIAFQDHGSPLWFRNVKIRPIE</sequence>
<protein>
    <submittedName>
        <fullName evidence="2">DUF1080 domain-containing protein</fullName>
    </submittedName>
</protein>
<organism evidence="2 3">
    <name type="scientific">Membranihabitans marinus</name>
    <dbReference type="NCBI Taxonomy" id="1227546"/>
    <lineage>
        <taxon>Bacteria</taxon>
        <taxon>Pseudomonadati</taxon>
        <taxon>Bacteroidota</taxon>
        <taxon>Saprospiria</taxon>
        <taxon>Saprospirales</taxon>
        <taxon>Saprospiraceae</taxon>
        <taxon>Membranihabitans</taxon>
    </lineage>
</organism>
<dbReference type="Proteomes" id="UP000753961">
    <property type="component" value="Unassembled WGS sequence"/>
</dbReference>
<name>A0A953HRD2_9BACT</name>
<dbReference type="PROSITE" id="PS51257">
    <property type="entry name" value="PROKAR_LIPOPROTEIN"/>
    <property type="match status" value="1"/>
</dbReference>
<gene>
    <name evidence="2" type="ORF">KUV50_01985</name>
</gene>
<accession>A0A953HRD2</accession>
<proteinExistence type="predicted"/>
<dbReference type="EMBL" id="JAHVHU010000002">
    <property type="protein sequence ID" value="MBY5956886.1"/>
    <property type="molecule type" value="Genomic_DNA"/>
</dbReference>